<gene>
    <name evidence="10" type="ORF">CspeluHIS016_0406560</name>
</gene>
<reference evidence="10" key="1">
    <citation type="journal article" date="2023" name="BMC Genomics">
        <title>Chromosome-level genome assemblies of Cutaneotrichosporon spp. (Trichosporonales, Basidiomycota) reveal imbalanced evolution between nucleotide sequences and chromosome synteny.</title>
        <authorList>
            <person name="Kobayashi Y."/>
            <person name="Kayamori A."/>
            <person name="Aoki K."/>
            <person name="Shiwa Y."/>
            <person name="Matsutani M."/>
            <person name="Fujita N."/>
            <person name="Sugita T."/>
            <person name="Iwasaki W."/>
            <person name="Tanaka N."/>
            <person name="Takashima M."/>
        </authorList>
    </citation>
    <scope>NUCLEOTIDE SEQUENCE</scope>
    <source>
        <strain evidence="10">HIS016</strain>
    </source>
</reference>
<evidence type="ECO:0000256" key="8">
    <source>
        <dbReference type="SAM" id="MobiDB-lite"/>
    </source>
</evidence>
<dbReference type="PANTHER" id="PTHR18829:SF0">
    <property type="entry name" value="PROTEIN YAE1 HOMOLOG"/>
    <property type="match status" value="1"/>
</dbReference>
<evidence type="ECO:0000256" key="1">
    <source>
        <dbReference type="ARBA" id="ARBA00004123"/>
    </source>
</evidence>
<accession>A0AAD3TWR1</accession>
<feature type="domain" description="Essential protein Yae1 N-terminal" evidence="9">
    <location>
        <begin position="37"/>
        <end position="60"/>
    </location>
</feature>
<keyword evidence="6" id="KW-0963">Cytoplasm</keyword>
<keyword evidence="11" id="KW-1185">Reference proteome</keyword>
<evidence type="ECO:0000256" key="2">
    <source>
        <dbReference type="ARBA" id="ARBA00004496"/>
    </source>
</evidence>
<evidence type="ECO:0000313" key="11">
    <source>
        <dbReference type="Proteomes" id="UP001222932"/>
    </source>
</evidence>
<feature type="compositionally biased region" description="Low complexity" evidence="8">
    <location>
        <begin position="88"/>
        <end position="113"/>
    </location>
</feature>
<evidence type="ECO:0000256" key="7">
    <source>
        <dbReference type="ARBA" id="ARBA00023242"/>
    </source>
</evidence>
<reference evidence="10" key="2">
    <citation type="submission" date="2023-06" db="EMBL/GenBank/DDBJ databases">
        <authorList>
            <person name="Kobayashi Y."/>
            <person name="Kayamori A."/>
            <person name="Aoki K."/>
            <person name="Shiwa Y."/>
            <person name="Fujita N."/>
            <person name="Sugita T."/>
            <person name="Iwasaki W."/>
            <person name="Tanaka N."/>
            <person name="Takashima M."/>
        </authorList>
    </citation>
    <scope>NUCLEOTIDE SEQUENCE</scope>
    <source>
        <strain evidence="10">HIS016</strain>
    </source>
</reference>
<sequence>MDVDDFDPSPSRTQGGATDPLVDNEYARLQQRYSDAGYREGIGEGKLATLQAGFDEGFASTVPPARAVGQLRGRAAALLAIALESNHTKSTSRSIQSKSSQADQAKAQLDAQANPPNAQLDTVRTLVADLAAVRRDDILAPDAEAIAHEAEHHDDDDAFEYDRNEKRDMEALEAGMAVMAGKEGKNGLREQALLDELERRVAEAEAAVLA</sequence>
<evidence type="ECO:0000256" key="3">
    <source>
        <dbReference type="ARBA" id="ARBA00007096"/>
    </source>
</evidence>
<protein>
    <recommendedName>
        <fullName evidence="5">Protein YAE1</fullName>
    </recommendedName>
    <alternativeName>
        <fullName evidence="4">Protein yae1</fullName>
    </alternativeName>
</protein>
<name>A0AAD3TWR1_9TREE</name>
<dbReference type="Proteomes" id="UP001222932">
    <property type="component" value="Unassembled WGS sequence"/>
</dbReference>
<comment type="subcellular location">
    <subcellularLocation>
        <location evidence="2">Cytoplasm</location>
    </subcellularLocation>
    <subcellularLocation>
        <location evidence="1">Nucleus</location>
    </subcellularLocation>
</comment>
<feature type="region of interest" description="Disordered" evidence="8">
    <location>
        <begin position="1"/>
        <end position="25"/>
    </location>
</feature>
<keyword evidence="7" id="KW-0539">Nucleus</keyword>
<evidence type="ECO:0000256" key="5">
    <source>
        <dbReference type="ARBA" id="ARBA00018400"/>
    </source>
</evidence>
<feature type="region of interest" description="Disordered" evidence="8">
    <location>
        <begin position="88"/>
        <end position="117"/>
    </location>
</feature>
<proteinExistence type="inferred from homology"/>
<dbReference type="InterPro" id="IPR038881">
    <property type="entry name" value="Yae1-like"/>
</dbReference>
<evidence type="ECO:0000256" key="4">
    <source>
        <dbReference type="ARBA" id="ARBA00017286"/>
    </source>
</evidence>
<organism evidence="10 11">
    <name type="scientific">Cutaneotrichosporon spelunceum</name>
    <dbReference type="NCBI Taxonomy" id="1672016"/>
    <lineage>
        <taxon>Eukaryota</taxon>
        <taxon>Fungi</taxon>
        <taxon>Dikarya</taxon>
        <taxon>Basidiomycota</taxon>
        <taxon>Agaricomycotina</taxon>
        <taxon>Tremellomycetes</taxon>
        <taxon>Trichosporonales</taxon>
        <taxon>Trichosporonaceae</taxon>
        <taxon>Cutaneotrichosporon</taxon>
    </lineage>
</organism>
<dbReference type="EMBL" id="BTCM01000004">
    <property type="protein sequence ID" value="GMK57822.1"/>
    <property type="molecule type" value="Genomic_DNA"/>
</dbReference>
<dbReference type="GO" id="GO:0005737">
    <property type="term" value="C:cytoplasm"/>
    <property type="evidence" value="ECO:0007669"/>
    <property type="project" value="UniProtKB-SubCell"/>
</dbReference>
<dbReference type="InterPro" id="IPR019191">
    <property type="entry name" value="Essential_protein_Yae1_N"/>
</dbReference>
<dbReference type="GO" id="GO:0005634">
    <property type="term" value="C:nucleus"/>
    <property type="evidence" value="ECO:0007669"/>
    <property type="project" value="UniProtKB-SubCell"/>
</dbReference>
<evidence type="ECO:0000256" key="6">
    <source>
        <dbReference type="ARBA" id="ARBA00022490"/>
    </source>
</evidence>
<comment type="similarity">
    <text evidence="3">Belongs to the YAE1 family.</text>
</comment>
<dbReference type="AlphaFoldDB" id="A0AAD3TWR1"/>
<dbReference type="PANTHER" id="PTHR18829">
    <property type="entry name" value="PROTEIN YAE1 HOMOLOG"/>
    <property type="match status" value="1"/>
</dbReference>
<evidence type="ECO:0000259" key="9">
    <source>
        <dbReference type="Pfam" id="PF09811"/>
    </source>
</evidence>
<evidence type="ECO:0000313" key="10">
    <source>
        <dbReference type="EMBL" id="GMK57822.1"/>
    </source>
</evidence>
<dbReference type="Pfam" id="PF09811">
    <property type="entry name" value="Yae1_N"/>
    <property type="match status" value="1"/>
</dbReference>
<comment type="caution">
    <text evidence="10">The sequence shown here is derived from an EMBL/GenBank/DDBJ whole genome shotgun (WGS) entry which is preliminary data.</text>
</comment>